<proteinExistence type="inferred from homology"/>
<dbReference type="PANTHER" id="PTHR10091">
    <property type="entry name" value="ALDOSE-1-EPIMERASE"/>
    <property type="match status" value="1"/>
</dbReference>
<dbReference type="InterPro" id="IPR015443">
    <property type="entry name" value="Aldose_1-epimerase"/>
</dbReference>
<evidence type="ECO:0000313" key="7">
    <source>
        <dbReference type="Proteomes" id="UP000190951"/>
    </source>
</evidence>
<evidence type="ECO:0000256" key="2">
    <source>
        <dbReference type="ARBA" id="ARBA00006206"/>
    </source>
</evidence>
<dbReference type="GO" id="GO:0033499">
    <property type="term" value="P:galactose catabolic process via UDP-galactose, Leloir pathway"/>
    <property type="evidence" value="ECO:0007669"/>
    <property type="project" value="TreeGrafter"/>
</dbReference>
<sequence length="342" mass="38463">MIEKSVYGNLEGKEIYKYTISNKNGMKFSCISHGATLTEILALDKNKKPVNVLVKLDDLDSYVKDTKMFSGAAIGRVAGRIDNGQFEIKNKKYALEANEGKNVLHGGKYGFNSYIWESKVSEEKNSVTFYKTINEGKGGFSGELKAEITYSLNDNNDLNIYFSGLSDEDTLFNPTVHSYFNLSGNLDNLLKNHRLKINADYVAETRQDNVPTGKLKKVKATEFDFLEARDLMDSIDKVKKEYNLEGIDHPFKLKSEKAATLSSVDTGIELSIESDRNALIVYTLNFPCEDLKLNGKNIPKYGAVALEPQTLPDAINHSNFGDILLLKDERKTYNIKYHFSVI</sequence>
<accession>A0A1S8LQW9</accession>
<keyword evidence="7" id="KW-1185">Reference proteome</keyword>
<keyword evidence="3 5" id="KW-0413">Isomerase</keyword>
<dbReference type="SUPFAM" id="SSF74650">
    <property type="entry name" value="Galactose mutarotase-like"/>
    <property type="match status" value="1"/>
</dbReference>
<evidence type="ECO:0000256" key="1">
    <source>
        <dbReference type="ARBA" id="ARBA00005028"/>
    </source>
</evidence>
<dbReference type="InterPro" id="IPR008183">
    <property type="entry name" value="Aldose_1/G6P_1-epimerase"/>
</dbReference>
<dbReference type="Proteomes" id="UP000190951">
    <property type="component" value="Chromosome"/>
</dbReference>
<dbReference type="CDD" id="cd09019">
    <property type="entry name" value="galactose_mutarotase_like"/>
    <property type="match status" value="1"/>
</dbReference>
<evidence type="ECO:0000256" key="4">
    <source>
        <dbReference type="ARBA" id="ARBA00023277"/>
    </source>
</evidence>
<dbReference type="GO" id="GO:0030246">
    <property type="term" value="F:carbohydrate binding"/>
    <property type="evidence" value="ECO:0007669"/>
    <property type="project" value="InterPro"/>
</dbReference>
<dbReference type="KEGG" id="crw:CROST_019120"/>
<comment type="catalytic activity">
    <reaction evidence="5">
        <text>alpha-D-glucose = beta-D-glucose</text>
        <dbReference type="Rhea" id="RHEA:10264"/>
        <dbReference type="ChEBI" id="CHEBI:15903"/>
        <dbReference type="ChEBI" id="CHEBI:17925"/>
        <dbReference type="EC" id="5.1.3.3"/>
    </reaction>
</comment>
<dbReference type="PANTHER" id="PTHR10091:SF0">
    <property type="entry name" value="GALACTOSE MUTAROTASE"/>
    <property type="match status" value="1"/>
</dbReference>
<dbReference type="STRING" id="84029.CROST_29290"/>
<dbReference type="InterPro" id="IPR047215">
    <property type="entry name" value="Galactose_mutarotase-like"/>
</dbReference>
<reference evidence="6 7" key="1">
    <citation type="submission" date="2022-04" db="EMBL/GenBank/DDBJ databases">
        <title>Genome sequence of C. roseum typestrain.</title>
        <authorList>
            <person name="Poehlein A."/>
            <person name="Schoch T."/>
            <person name="Duerre P."/>
            <person name="Daniel R."/>
        </authorList>
    </citation>
    <scope>NUCLEOTIDE SEQUENCE [LARGE SCALE GENOMIC DNA]</scope>
    <source>
        <strain evidence="6 7">DSM 7320</strain>
    </source>
</reference>
<dbReference type="InterPro" id="IPR011013">
    <property type="entry name" value="Gal_mutarotase_sf_dom"/>
</dbReference>
<evidence type="ECO:0000313" key="6">
    <source>
        <dbReference type="EMBL" id="URZ11195.1"/>
    </source>
</evidence>
<name>A0A1S8LQW9_9CLOT</name>
<dbReference type="Pfam" id="PF01263">
    <property type="entry name" value="Aldose_epim"/>
    <property type="match status" value="1"/>
</dbReference>
<dbReference type="EMBL" id="CP096983">
    <property type="protein sequence ID" value="URZ11195.1"/>
    <property type="molecule type" value="Genomic_DNA"/>
</dbReference>
<evidence type="ECO:0000256" key="3">
    <source>
        <dbReference type="ARBA" id="ARBA00023235"/>
    </source>
</evidence>
<dbReference type="InterPro" id="IPR014718">
    <property type="entry name" value="GH-type_carb-bd"/>
</dbReference>
<dbReference type="Gene3D" id="2.70.98.10">
    <property type="match status" value="1"/>
</dbReference>
<dbReference type="EC" id="5.1.3.3" evidence="5"/>
<gene>
    <name evidence="6" type="ORF">CROST_019120</name>
</gene>
<keyword evidence="4 5" id="KW-0119">Carbohydrate metabolism</keyword>
<protein>
    <recommendedName>
        <fullName evidence="5">Aldose 1-epimerase</fullName>
        <ecNumber evidence="5">5.1.3.3</ecNumber>
    </recommendedName>
</protein>
<dbReference type="AlphaFoldDB" id="A0A1S8LQW9"/>
<organism evidence="6 7">
    <name type="scientific">Clostridium felsineum</name>
    <dbReference type="NCBI Taxonomy" id="36839"/>
    <lineage>
        <taxon>Bacteria</taxon>
        <taxon>Bacillati</taxon>
        <taxon>Bacillota</taxon>
        <taxon>Clostridia</taxon>
        <taxon>Eubacteriales</taxon>
        <taxon>Clostridiaceae</taxon>
        <taxon>Clostridium</taxon>
    </lineage>
</organism>
<dbReference type="GO" id="GO:0005737">
    <property type="term" value="C:cytoplasm"/>
    <property type="evidence" value="ECO:0007669"/>
    <property type="project" value="TreeGrafter"/>
</dbReference>
<evidence type="ECO:0000256" key="5">
    <source>
        <dbReference type="PIRNR" id="PIRNR005096"/>
    </source>
</evidence>
<comment type="pathway">
    <text evidence="1 5">Carbohydrate metabolism; hexose metabolism.</text>
</comment>
<dbReference type="GO" id="GO:0004034">
    <property type="term" value="F:aldose 1-epimerase activity"/>
    <property type="evidence" value="ECO:0007669"/>
    <property type="project" value="UniProtKB-EC"/>
</dbReference>
<dbReference type="GO" id="GO:0006006">
    <property type="term" value="P:glucose metabolic process"/>
    <property type="evidence" value="ECO:0007669"/>
    <property type="project" value="TreeGrafter"/>
</dbReference>
<dbReference type="PIRSF" id="PIRSF005096">
    <property type="entry name" value="GALM"/>
    <property type="match status" value="1"/>
</dbReference>
<comment type="similarity">
    <text evidence="2 5">Belongs to the aldose epimerase family.</text>
</comment>
<dbReference type="RefSeq" id="WP_077835577.1">
    <property type="nucleotide sequence ID" value="NZ_CP096983.1"/>
</dbReference>